<feature type="domain" description="ATPase dynein-related AAA" evidence="1">
    <location>
        <begin position="213"/>
        <end position="305"/>
    </location>
</feature>
<dbReference type="GO" id="GO:0016887">
    <property type="term" value="F:ATP hydrolysis activity"/>
    <property type="evidence" value="ECO:0007669"/>
    <property type="project" value="InterPro"/>
</dbReference>
<protein>
    <recommendedName>
        <fullName evidence="1">ATPase dynein-related AAA domain-containing protein</fullName>
    </recommendedName>
</protein>
<evidence type="ECO:0000313" key="2">
    <source>
        <dbReference type="EMBL" id="MBB4677195.1"/>
    </source>
</evidence>
<dbReference type="Pfam" id="PF07728">
    <property type="entry name" value="AAA_5"/>
    <property type="match status" value="1"/>
</dbReference>
<gene>
    <name evidence="2" type="ORF">HNR67_003313</name>
</gene>
<name>A0A7W7FTP0_9PSEU</name>
<dbReference type="GO" id="GO:0005524">
    <property type="term" value="F:ATP binding"/>
    <property type="evidence" value="ECO:0007669"/>
    <property type="project" value="InterPro"/>
</dbReference>
<dbReference type="Proteomes" id="UP000533598">
    <property type="component" value="Unassembled WGS sequence"/>
</dbReference>
<dbReference type="EMBL" id="JACHMH010000001">
    <property type="protein sequence ID" value="MBB4677195.1"/>
    <property type="molecule type" value="Genomic_DNA"/>
</dbReference>
<keyword evidence="3" id="KW-1185">Reference proteome</keyword>
<evidence type="ECO:0000313" key="3">
    <source>
        <dbReference type="Proteomes" id="UP000533598"/>
    </source>
</evidence>
<reference evidence="2 3" key="1">
    <citation type="submission" date="2020-08" db="EMBL/GenBank/DDBJ databases">
        <title>Sequencing the genomes of 1000 actinobacteria strains.</title>
        <authorList>
            <person name="Klenk H.-P."/>
        </authorList>
    </citation>
    <scope>NUCLEOTIDE SEQUENCE [LARGE SCALE GENOMIC DNA]</scope>
    <source>
        <strain evidence="2 3">DSM 44230</strain>
    </source>
</reference>
<dbReference type="RefSeq" id="WP_185003131.1">
    <property type="nucleotide sequence ID" value="NZ_BAAAUI010000055.1"/>
</dbReference>
<organism evidence="2 3">
    <name type="scientific">Crossiella cryophila</name>
    <dbReference type="NCBI Taxonomy" id="43355"/>
    <lineage>
        <taxon>Bacteria</taxon>
        <taxon>Bacillati</taxon>
        <taxon>Actinomycetota</taxon>
        <taxon>Actinomycetes</taxon>
        <taxon>Pseudonocardiales</taxon>
        <taxon>Pseudonocardiaceae</taxon>
        <taxon>Crossiella</taxon>
    </lineage>
</organism>
<proteinExistence type="predicted"/>
<dbReference type="InterPro" id="IPR011704">
    <property type="entry name" value="ATPase_dyneun-rel_AAA"/>
</dbReference>
<comment type="caution">
    <text evidence="2">The sequence shown here is derived from an EMBL/GenBank/DDBJ whole genome shotgun (WGS) entry which is preliminary data.</text>
</comment>
<dbReference type="CDD" id="cd00009">
    <property type="entry name" value="AAA"/>
    <property type="match status" value="1"/>
</dbReference>
<sequence>MPGIIMYGIKYLARRRKAKALWLHLGDSSTRLIETDTAAKVELTATFADPQSKRDTIVRVVVRHSHGEPATAELVLMWQPSGISLYCDADCVIQPCKHHEALLEAGMQLDGAAGAAVREAMNNIDRFTLSSGVSEEAEFTDEDRLIFIPVLMRWHPAAAALRPVQVPPLQPNACWSKELCERIPDTGSLARAVTNEAVEQQMENLTALERRVFLLSGPSGSGKSATLARIAARRGVPYLTVNSPEQVELFRVGLESGATVLHHSLLVQAVQQPCVIELVDLHRWADRMDVLDAIEPLLNPTATRLRAYYPITGGAIDVPLDPQALIGVTTNRPSFDFGAKWLERWTVLPVPQLSQNALAEDGFRAGSRVLHELVRRGLAPLDKKENALKELAAFANLVATTVCQLNNDQLLGSRHTWGTRTVREAVERRAFGDPPNEIAVGIFAGKLPRDPALALHALSLVHGHSGWGKPKVTQFPFGSLVSDQQLQAAFPEIGGKVE</sequence>
<dbReference type="SUPFAM" id="SSF52540">
    <property type="entry name" value="P-loop containing nucleoside triphosphate hydrolases"/>
    <property type="match status" value="1"/>
</dbReference>
<evidence type="ECO:0000259" key="1">
    <source>
        <dbReference type="Pfam" id="PF07728"/>
    </source>
</evidence>
<dbReference type="Gene3D" id="3.40.50.300">
    <property type="entry name" value="P-loop containing nucleotide triphosphate hydrolases"/>
    <property type="match status" value="1"/>
</dbReference>
<accession>A0A7W7FTP0</accession>
<dbReference type="AlphaFoldDB" id="A0A7W7FTP0"/>
<dbReference type="InterPro" id="IPR027417">
    <property type="entry name" value="P-loop_NTPase"/>
</dbReference>